<evidence type="ECO:0000256" key="6">
    <source>
        <dbReference type="ARBA" id="ARBA00038019"/>
    </source>
</evidence>
<evidence type="ECO:0000256" key="4">
    <source>
        <dbReference type="ARBA" id="ARBA00023187"/>
    </source>
</evidence>
<dbReference type="InterPro" id="IPR011990">
    <property type="entry name" value="TPR-like_helical_dom_sf"/>
</dbReference>
<sequence>MGRQWTVVQVNPDDFAAWELLLRQSEAHGQSNVRLAFDSFLEKFPLCFGYWKKYADSELRNEGPEKAEEVFERAVVAIHNSIDLWNHYCQFKIDNCRIRKL</sequence>
<dbReference type="STRING" id="329046.A0A1Y2CQ52"/>
<dbReference type="InterPro" id="IPR003107">
    <property type="entry name" value="HAT"/>
</dbReference>
<keyword evidence="8" id="KW-1185">Reference proteome</keyword>
<dbReference type="Gene3D" id="1.25.40.10">
    <property type="entry name" value="Tetratricopeptide repeat domain"/>
    <property type="match status" value="1"/>
</dbReference>
<dbReference type="EMBL" id="MCGO01000010">
    <property type="protein sequence ID" value="ORY49066.1"/>
    <property type="molecule type" value="Genomic_DNA"/>
</dbReference>
<keyword evidence="3" id="KW-0677">Repeat</keyword>
<evidence type="ECO:0000313" key="8">
    <source>
        <dbReference type="Proteomes" id="UP000193642"/>
    </source>
</evidence>
<dbReference type="SUPFAM" id="SSF48452">
    <property type="entry name" value="TPR-like"/>
    <property type="match status" value="1"/>
</dbReference>
<gene>
    <name evidence="7" type="ORF">BCR33DRAFT_18011</name>
</gene>
<dbReference type="Pfam" id="PF23240">
    <property type="entry name" value="HAT_PRP39_N"/>
    <property type="match status" value="1"/>
</dbReference>
<dbReference type="GO" id="GO:0030627">
    <property type="term" value="F:pre-mRNA 5'-splice site binding"/>
    <property type="evidence" value="ECO:0007669"/>
    <property type="project" value="TreeGrafter"/>
</dbReference>
<dbReference type="GO" id="GO:0000243">
    <property type="term" value="C:commitment complex"/>
    <property type="evidence" value="ECO:0007669"/>
    <property type="project" value="TreeGrafter"/>
</dbReference>
<comment type="caution">
    <text evidence="7">The sequence shown here is derived from an EMBL/GenBank/DDBJ whole genome shotgun (WGS) entry which is preliminary data.</text>
</comment>
<dbReference type="GO" id="GO:0000395">
    <property type="term" value="P:mRNA 5'-splice site recognition"/>
    <property type="evidence" value="ECO:0007669"/>
    <property type="project" value="TreeGrafter"/>
</dbReference>
<evidence type="ECO:0000313" key="7">
    <source>
        <dbReference type="EMBL" id="ORY49066.1"/>
    </source>
</evidence>
<dbReference type="AlphaFoldDB" id="A0A1Y2CQ52"/>
<dbReference type="SMART" id="SM00386">
    <property type="entry name" value="HAT"/>
    <property type="match status" value="2"/>
</dbReference>
<comment type="similarity">
    <text evidence="6">Belongs to the PRP39 family.</text>
</comment>
<dbReference type="OrthoDB" id="10265668at2759"/>
<evidence type="ECO:0000256" key="5">
    <source>
        <dbReference type="ARBA" id="ARBA00023242"/>
    </source>
</evidence>
<keyword evidence="4" id="KW-0508">mRNA splicing</keyword>
<reference evidence="7 8" key="1">
    <citation type="submission" date="2016-07" db="EMBL/GenBank/DDBJ databases">
        <title>Pervasive Adenine N6-methylation of Active Genes in Fungi.</title>
        <authorList>
            <consortium name="DOE Joint Genome Institute"/>
            <person name="Mondo S.J."/>
            <person name="Dannebaum R.O."/>
            <person name="Kuo R.C."/>
            <person name="Labutti K."/>
            <person name="Haridas S."/>
            <person name="Kuo A."/>
            <person name="Salamov A."/>
            <person name="Ahrendt S.R."/>
            <person name="Lipzen A."/>
            <person name="Sullivan W."/>
            <person name="Andreopoulos W.B."/>
            <person name="Clum A."/>
            <person name="Lindquist E."/>
            <person name="Daum C."/>
            <person name="Ramamoorthy G.K."/>
            <person name="Gryganskyi A."/>
            <person name="Culley D."/>
            <person name="Magnuson J.K."/>
            <person name="James T.Y."/>
            <person name="O'Malley M.A."/>
            <person name="Stajich J.E."/>
            <person name="Spatafora J.W."/>
            <person name="Visel A."/>
            <person name="Grigoriev I.V."/>
        </authorList>
    </citation>
    <scope>NUCLEOTIDE SEQUENCE [LARGE SCALE GENOMIC DNA]</scope>
    <source>
        <strain evidence="7 8">JEL800</strain>
    </source>
</reference>
<dbReference type="PANTHER" id="PTHR17204:SF5">
    <property type="entry name" value="PRE-MRNA-PROCESSING FACTOR 39"/>
    <property type="match status" value="1"/>
</dbReference>
<organism evidence="7 8">
    <name type="scientific">Rhizoclosmatium globosum</name>
    <dbReference type="NCBI Taxonomy" id="329046"/>
    <lineage>
        <taxon>Eukaryota</taxon>
        <taxon>Fungi</taxon>
        <taxon>Fungi incertae sedis</taxon>
        <taxon>Chytridiomycota</taxon>
        <taxon>Chytridiomycota incertae sedis</taxon>
        <taxon>Chytridiomycetes</taxon>
        <taxon>Chytridiales</taxon>
        <taxon>Chytriomycetaceae</taxon>
        <taxon>Rhizoclosmatium</taxon>
    </lineage>
</organism>
<proteinExistence type="inferred from homology"/>
<keyword evidence="2" id="KW-0507">mRNA processing</keyword>
<evidence type="ECO:0000256" key="1">
    <source>
        <dbReference type="ARBA" id="ARBA00004123"/>
    </source>
</evidence>
<protein>
    <recommendedName>
        <fullName evidence="9">Pre-mRNA-processing factor 39</fullName>
    </recommendedName>
</protein>
<evidence type="ECO:0000256" key="2">
    <source>
        <dbReference type="ARBA" id="ARBA00022664"/>
    </source>
</evidence>
<name>A0A1Y2CQ52_9FUNG</name>
<keyword evidence="5" id="KW-0539">Nucleus</keyword>
<evidence type="ECO:0000256" key="3">
    <source>
        <dbReference type="ARBA" id="ARBA00022737"/>
    </source>
</evidence>
<comment type="subcellular location">
    <subcellularLocation>
        <location evidence="1">Nucleus</location>
    </subcellularLocation>
</comment>
<dbReference type="Proteomes" id="UP000193642">
    <property type="component" value="Unassembled WGS sequence"/>
</dbReference>
<dbReference type="GO" id="GO:0005685">
    <property type="term" value="C:U1 snRNP"/>
    <property type="evidence" value="ECO:0007669"/>
    <property type="project" value="TreeGrafter"/>
</dbReference>
<dbReference type="GO" id="GO:0071004">
    <property type="term" value="C:U2-type prespliceosome"/>
    <property type="evidence" value="ECO:0007669"/>
    <property type="project" value="TreeGrafter"/>
</dbReference>
<evidence type="ECO:0008006" key="9">
    <source>
        <dbReference type="Google" id="ProtNLM"/>
    </source>
</evidence>
<accession>A0A1Y2CQ52</accession>
<dbReference type="PANTHER" id="PTHR17204">
    <property type="entry name" value="PRE-MRNA PROCESSING PROTEIN PRP39-RELATED"/>
    <property type="match status" value="1"/>
</dbReference>